<dbReference type="SUPFAM" id="SSF53067">
    <property type="entry name" value="Actin-like ATPase domain"/>
    <property type="match status" value="1"/>
</dbReference>
<dbReference type="PANTHER" id="PTHR42749">
    <property type="entry name" value="CELL SHAPE-DETERMINING PROTEIN MREB"/>
    <property type="match status" value="1"/>
</dbReference>
<dbReference type="Gene3D" id="3.30.420.40">
    <property type="match status" value="2"/>
</dbReference>
<feature type="region of interest" description="Disordered" evidence="4">
    <location>
        <begin position="395"/>
        <end position="484"/>
    </location>
</feature>
<feature type="compositionally biased region" description="Pro residues" evidence="4">
    <location>
        <begin position="295"/>
        <end position="306"/>
    </location>
</feature>
<evidence type="ECO:0000256" key="4">
    <source>
        <dbReference type="SAM" id="MobiDB-lite"/>
    </source>
</evidence>
<reference evidence="6 7" key="1">
    <citation type="submission" date="2020-06" db="EMBL/GenBank/DDBJ databases">
        <title>Taxonomy, biology and ecology of Rhodococcus bacteria occurring in California pistachio and other woody hosts as revealed by genome sequence analyses.</title>
        <authorList>
            <person name="Gai Y."/>
            <person name="Riely B."/>
        </authorList>
    </citation>
    <scope>NUCLEOTIDE SEQUENCE [LARGE SCALE GENOMIC DNA]</scope>
    <source>
        <strain evidence="6 7">BP-281</strain>
    </source>
</reference>
<evidence type="ECO:0000256" key="5">
    <source>
        <dbReference type="SAM" id="Phobius"/>
    </source>
</evidence>
<name>A0ABS7P6R7_9NOCA</name>
<keyword evidence="2" id="KW-0067">ATP-binding</keyword>
<dbReference type="RefSeq" id="WP_222685523.1">
    <property type="nucleotide sequence ID" value="NZ_JABUBT010000047.1"/>
</dbReference>
<dbReference type="Proteomes" id="UP000825228">
    <property type="component" value="Unassembled WGS sequence"/>
</dbReference>
<dbReference type="InterPro" id="IPR043129">
    <property type="entry name" value="ATPase_NBD"/>
</dbReference>
<sequence>MSSVLGVSVGTSAVRMASPVREVHAGAAARFRHRVIDTTFDPAEQLAAQSIGEVLADPGIPDPIAATGVAYRDDAQAGAVAKAMARQHIANYRLVPEVHAAINFLRTTGDLDGLHTVALYDLGSSGLSVTVVDLDTGAVLASERSFVVSGNLFDALIRDNQIGRQQPGADGVDEREFEARCRVAKEQLSANGAVCIPGMGGLILLSREAFDAMAAVPVESSARLTRDVVARAGRPVDALVLVGGGARIPLVQETLASWVGLRTITPDEPELVAAKGAALSATPVENAPTLAAPPVSAPAPVPPASAPVPDLVAPPQDPAPVEPTAEVPRPNEMAYSEVADPRSAETPAWLSGDSGVTSSDGYRRRSKVPLIAALGLAIAAAAGLILGYGGTTAQPVDDASSGSDTTSTTTAVTTTPRPTTTTTTSPPPSSTTTPPPVVEDSAPVYDEPAPAPAPAPAPPPLIPGLPQFQLPPPIQLPPLVLPRF</sequence>
<feature type="region of interest" description="Disordered" evidence="4">
    <location>
        <begin position="290"/>
        <end position="361"/>
    </location>
</feature>
<organism evidence="6 7">
    <name type="scientific">Rhodococcoides corynebacterioides</name>
    <dbReference type="NCBI Taxonomy" id="53972"/>
    <lineage>
        <taxon>Bacteria</taxon>
        <taxon>Bacillati</taxon>
        <taxon>Actinomycetota</taxon>
        <taxon>Actinomycetes</taxon>
        <taxon>Mycobacteriales</taxon>
        <taxon>Nocardiaceae</taxon>
        <taxon>Rhodococcoides</taxon>
    </lineage>
</organism>
<proteinExistence type="predicted"/>
<feature type="compositionally biased region" description="Low complexity" evidence="4">
    <location>
        <begin position="400"/>
        <end position="424"/>
    </location>
</feature>
<gene>
    <name evidence="6" type="ORF">HQ603_15270</name>
</gene>
<evidence type="ECO:0000256" key="2">
    <source>
        <dbReference type="ARBA" id="ARBA00022840"/>
    </source>
</evidence>
<dbReference type="Pfam" id="PF00012">
    <property type="entry name" value="HSP70"/>
    <property type="match status" value="1"/>
</dbReference>
<comment type="caution">
    <text evidence="6">The sequence shown here is derived from an EMBL/GenBank/DDBJ whole genome shotgun (WGS) entry which is preliminary data.</text>
</comment>
<evidence type="ECO:0000313" key="6">
    <source>
        <dbReference type="EMBL" id="MBY6368114.1"/>
    </source>
</evidence>
<keyword evidence="7" id="KW-1185">Reference proteome</keyword>
<feature type="compositionally biased region" description="Pro residues" evidence="4">
    <location>
        <begin position="425"/>
        <end position="437"/>
    </location>
</feature>
<feature type="transmembrane region" description="Helical" evidence="5">
    <location>
        <begin position="368"/>
        <end position="388"/>
    </location>
</feature>
<keyword evidence="5" id="KW-0812">Transmembrane</keyword>
<evidence type="ECO:0000256" key="3">
    <source>
        <dbReference type="ARBA" id="ARBA00023186"/>
    </source>
</evidence>
<keyword evidence="1" id="KW-0547">Nucleotide-binding</keyword>
<dbReference type="InterPro" id="IPR013126">
    <property type="entry name" value="Hsp_70_fam"/>
</dbReference>
<keyword evidence="5" id="KW-0472">Membrane</keyword>
<feature type="compositionally biased region" description="Pro residues" evidence="4">
    <location>
        <begin position="449"/>
        <end position="484"/>
    </location>
</feature>
<accession>A0ABS7P6R7</accession>
<dbReference type="EMBL" id="JABUBU010000018">
    <property type="protein sequence ID" value="MBY6368114.1"/>
    <property type="molecule type" value="Genomic_DNA"/>
</dbReference>
<dbReference type="PANTHER" id="PTHR42749:SF1">
    <property type="entry name" value="CELL SHAPE-DETERMINING PROTEIN MREB"/>
    <property type="match status" value="1"/>
</dbReference>
<protein>
    <submittedName>
        <fullName evidence="6">Hsp70 family protein</fullName>
    </submittedName>
</protein>
<keyword evidence="3" id="KW-0143">Chaperone</keyword>
<evidence type="ECO:0000313" key="7">
    <source>
        <dbReference type="Proteomes" id="UP000825228"/>
    </source>
</evidence>
<dbReference type="Gene3D" id="3.90.640.10">
    <property type="entry name" value="Actin, Chain A, domain 4"/>
    <property type="match status" value="1"/>
</dbReference>
<evidence type="ECO:0000256" key="1">
    <source>
        <dbReference type="ARBA" id="ARBA00022741"/>
    </source>
</evidence>
<keyword evidence="5" id="KW-1133">Transmembrane helix</keyword>